<protein>
    <submittedName>
        <fullName evidence="4">Snf2</fullName>
    </submittedName>
</protein>
<dbReference type="SUPFAM" id="SSF53335">
    <property type="entry name" value="S-adenosyl-L-methionine-dependent methyltransferases"/>
    <property type="match status" value="1"/>
</dbReference>
<dbReference type="InterPro" id="IPR014001">
    <property type="entry name" value="Helicase_ATP-bd"/>
</dbReference>
<dbReference type="CDD" id="cd02440">
    <property type="entry name" value="AdoMet_MTases"/>
    <property type="match status" value="1"/>
</dbReference>
<keyword evidence="4" id="KW-0614">Plasmid</keyword>
<dbReference type="GO" id="GO:0005524">
    <property type="term" value="F:ATP binding"/>
    <property type="evidence" value="ECO:0007669"/>
    <property type="project" value="InterPro"/>
</dbReference>
<geneLocation type="plasmid" evidence="4">
    <name>pSinA</name>
</geneLocation>
<accession>R4IL50</accession>
<sequence>MFGSSALSSGLSIGIPICGGFEPVAANDDDPDPTPPSPPLMPSPKRAIAKASRPALPSQMERANFYLDGDDRRLATTWKERALTNVAAILTANEIERNDVPITREHQKVLIRFTGFGAGELANGMFRRPGEVDFRKGWDDIGSSLERAVCESDYASLARCTQYAHFTPEFIIRAIWAGVRKLGWRGGRVLEPGIGTGLFPALMPQPYRDAAYVTGIELDPVTARIARLLQPKARIINGDFARTDLAPIYDLAIGNPPFSDRTVRSDRAYRSLGLRLHDYFIARSIDMLKPGALAAFVTSHGTMDKADTTAREHIAKSADLIGAIRLPEGSFRRDAGTDVVVDILFFRKRKPGEPEGNQLWLDIDEIRPATEDEGAIRVNRWFGRHPDFVLGTHALTSGPFGETYTCRPRDDEDLDAALAAAIDLLPADLYDGEPTPIDIDLEEELGEIVDLQPRGGSVREGSFFLDRSKGLMQMLDGSAVPVTVRKGRTGNGVPEKHVRIVSKLILIRDAVREVLKAQEADRPWRDLQVRLRIAWSSFVRDFGPINHTVVSVQEDIETGEVKETHRQPNLAPFRDDPDCWLVASIEDYDLETDTAKPGPIFSERVIAPPAAPTITSPADALAVVLNERGHVDIDHVAELLHSDPADVVDELGEAIFRDPADGSWKTADGYLSGAVRTKLAAAQAAVELDPAYERNVRALQEVQPADLRPSDITARLGAPWIPAADVVAFVRQKMEAEIRIYHMPELGSWTVDARQFGYSAAGTSEWGTSRRHAGDLLSDALNSRVPQIFDVFKDADGERRVLNVVDTEAARDKLQRIKQAFQDWVWTDPDRTDRLARDYNDRFNNIAPRKFDGSHLRLPGASGAFILYGHQKRGIWRIIADGSTYLAHAVGAGKTMTMAAAIMEQRRLGLIAKAMLVVPGHCLAQAAREFLGLYPNARILVADETNFTKDKRARFLSRAATATWDAIIITHSAFRFIAVPSTFEQQMIQDELQLYEDLLTKVDSEDRVSRKRLERLKEGLQERLEGLATRKDDLLTISEMGVDQIVVDEAQEFRKLSFATNMSTLKGIDPNGSQRAWDLYVKSRYVETKNPGRSLVLASGTPITNTLGEMFSIQRLLGHAALAERGLHEFDAWASCFGDTTTELEIQPSGKYKPVSRFASFVNVPELIAMFRSFADVVMPDDLRQYVKVPNISTGRRQIMTAKPTALFKTYQQTLGSRIKAIEQREGPAKPGDDILLSVITDGRHAAIDLRLVMPAAENEENNKLNLLVRNAYGIWKDTGEAIYRRPDGKDFDLPGAAQMIFSDLGTINVEKSRGFSAYRFIRDELIRLGVPGSQIAFMQDYKKTEAKQRLFGDVRAGKVRFLIGSSETMGTGVNAQARLKALHHLDVPWLPSQIEQREGRIVRQGNQHEEVDIFAYATEGSLDASMWQNNERKARFIAAALSGDTSIRRLEDVGEGAANQFAMAKAIASGDERLMQKAGLEADIARLERLRAAHEDDQYAVRRQMRDAEREIEVSARRIAEIGQDIARLQSTTGDAFTMTVLGKEHAERKEAGRALMKEILTLLQLQQEGEVHLATIGGFNLVYDGERFGKGDGYRYETLLRRTGADYEIDLAITVTPLGAISRLEHGLGGFEEEQRQYRWRLDEAERRLSSYQSRIGGAFQFGDELGAKKKQLREIEEELAASAIAGFLPGLHSSRGIDEGSRVETCNFSTSSMSDDHFPFR</sequence>
<evidence type="ECO:0000256" key="1">
    <source>
        <dbReference type="SAM" id="Coils"/>
    </source>
</evidence>
<dbReference type="PANTHER" id="PTHR41313">
    <property type="entry name" value="ADENINE-SPECIFIC METHYLTRANSFERASE"/>
    <property type="match status" value="1"/>
</dbReference>
<dbReference type="RefSeq" id="WP_015647730.1">
    <property type="nucleotide sequence ID" value="NC_021209.1"/>
</dbReference>
<feature type="region of interest" description="Disordered" evidence="2">
    <location>
        <begin position="22"/>
        <end position="54"/>
    </location>
</feature>
<feature type="coiled-coil region" evidence="1">
    <location>
        <begin position="1478"/>
        <end position="1526"/>
    </location>
</feature>
<reference evidence="4" key="1">
    <citation type="journal article" date="2013" name="J. Biotechnol.">
        <title>Structural and functional genomics of plasmid pSinA of Sinorhizobium sp. M14 encoding genes for the arsenite oxidation and arsenic resistance.</title>
        <authorList>
            <person name="Drewniak L."/>
            <person name="Dziewit L."/>
            <person name="Ciezkowska M."/>
            <person name="Gawor J."/>
            <person name="Gromadka R."/>
            <person name="Sklodowska A."/>
        </authorList>
    </citation>
    <scope>NUCLEOTIDE SEQUENCE</scope>
    <source>
        <strain evidence="4">M14</strain>
        <plasmid evidence="4">pSinA</plasmid>
    </source>
</reference>
<evidence type="ECO:0000256" key="2">
    <source>
        <dbReference type="SAM" id="MobiDB-lite"/>
    </source>
</evidence>
<dbReference type="SUPFAM" id="SSF52540">
    <property type="entry name" value="P-loop containing nucleoside triphosphate hydrolases"/>
    <property type="match status" value="2"/>
</dbReference>
<feature type="coiled-coil region" evidence="1">
    <location>
        <begin position="1630"/>
        <end position="1657"/>
    </location>
</feature>
<keyword evidence="1" id="KW-0175">Coiled coil</keyword>
<dbReference type="GO" id="GO:0003677">
    <property type="term" value="F:DNA binding"/>
    <property type="evidence" value="ECO:0007669"/>
    <property type="project" value="InterPro"/>
</dbReference>
<organism evidence="4">
    <name type="scientific">Sinorhizobium sp. M14</name>
    <dbReference type="NCBI Taxonomy" id="430451"/>
    <lineage>
        <taxon>Bacteria</taxon>
        <taxon>Pseudomonadati</taxon>
        <taxon>Pseudomonadota</taxon>
        <taxon>Alphaproteobacteria</taxon>
        <taxon>Hyphomicrobiales</taxon>
        <taxon>Rhizobiaceae</taxon>
        <taxon>Sinorhizobium/Ensifer group</taxon>
        <taxon>Sinorhizobium</taxon>
    </lineage>
</organism>
<dbReference type="InterPro" id="IPR029063">
    <property type="entry name" value="SAM-dependent_MTases_sf"/>
</dbReference>
<dbReference type="Pfam" id="PF04851">
    <property type="entry name" value="ResIII"/>
    <property type="match status" value="1"/>
</dbReference>
<dbReference type="InterPro" id="IPR052933">
    <property type="entry name" value="DNA_Protect_Modify"/>
</dbReference>
<dbReference type="InterPro" id="IPR006935">
    <property type="entry name" value="Helicase/UvrB_N"/>
</dbReference>
<evidence type="ECO:0000259" key="3">
    <source>
        <dbReference type="SMART" id="SM00487"/>
    </source>
</evidence>
<dbReference type="EMBL" id="JF809815">
    <property type="protein sequence ID" value="AFR74922.1"/>
    <property type="molecule type" value="Genomic_DNA"/>
</dbReference>
<dbReference type="SMART" id="SM00487">
    <property type="entry name" value="DEXDc"/>
    <property type="match status" value="1"/>
</dbReference>
<evidence type="ECO:0000313" key="4">
    <source>
        <dbReference type="EMBL" id="AFR74922.1"/>
    </source>
</evidence>
<dbReference type="GO" id="GO:0016787">
    <property type="term" value="F:hydrolase activity"/>
    <property type="evidence" value="ECO:0007669"/>
    <property type="project" value="InterPro"/>
</dbReference>
<dbReference type="InterPro" id="IPR027417">
    <property type="entry name" value="P-loop_NTPase"/>
</dbReference>
<dbReference type="Gene3D" id="3.40.50.150">
    <property type="entry name" value="Vaccinia Virus protein VP39"/>
    <property type="match status" value="1"/>
</dbReference>
<feature type="compositionally biased region" description="Pro residues" evidence="2">
    <location>
        <begin position="33"/>
        <end position="42"/>
    </location>
</feature>
<dbReference type="Gene3D" id="3.40.50.300">
    <property type="entry name" value="P-loop containing nucleotide triphosphate hydrolases"/>
    <property type="match status" value="2"/>
</dbReference>
<name>R4IL50_9HYPH</name>
<dbReference type="PRINTS" id="PR00507">
    <property type="entry name" value="N12N6MTFRASE"/>
</dbReference>
<dbReference type="PANTHER" id="PTHR41313:SF1">
    <property type="entry name" value="DNA METHYLASE ADENINE-SPECIFIC DOMAIN-CONTAINING PROTEIN"/>
    <property type="match status" value="1"/>
</dbReference>
<proteinExistence type="predicted"/>
<feature type="domain" description="Helicase ATP-binding" evidence="3">
    <location>
        <begin position="863"/>
        <end position="1130"/>
    </location>
</feature>